<evidence type="ECO:0000256" key="1">
    <source>
        <dbReference type="SAM" id="MobiDB-lite"/>
    </source>
</evidence>
<feature type="compositionally biased region" description="Basic and acidic residues" evidence="1">
    <location>
        <begin position="1"/>
        <end position="13"/>
    </location>
</feature>
<comment type="caution">
    <text evidence="2">The sequence shown here is derived from an EMBL/GenBank/DDBJ whole genome shotgun (WGS) entry which is preliminary data.</text>
</comment>
<gene>
    <name evidence="2" type="ORF">O181_001181</name>
</gene>
<dbReference type="AlphaFoldDB" id="A0A9Q3BAH8"/>
<keyword evidence="3" id="KW-1185">Reference proteome</keyword>
<protein>
    <submittedName>
        <fullName evidence="2">Uncharacterized protein</fullName>
    </submittedName>
</protein>
<accession>A0A9Q3BAH8</accession>
<organism evidence="2 3">
    <name type="scientific">Austropuccinia psidii MF-1</name>
    <dbReference type="NCBI Taxonomy" id="1389203"/>
    <lineage>
        <taxon>Eukaryota</taxon>
        <taxon>Fungi</taxon>
        <taxon>Dikarya</taxon>
        <taxon>Basidiomycota</taxon>
        <taxon>Pucciniomycotina</taxon>
        <taxon>Pucciniomycetes</taxon>
        <taxon>Pucciniales</taxon>
        <taxon>Sphaerophragmiaceae</taxon>
        <taxon>Austropuccinia</taxon>
    </lineage>
</organism>
<feature type="region of interest" description="Disordered" evidence="1">
    <location>
        <begin position="1"/>
        <end position="87"/>
    </location>
</feature>
<proteinExistence type="predicted"/>
<evidence type="ECO:0000313" key="2">
    <source>
        <dbReference type="EMBL" id="MBW0461466.1"/>
    </source>
</evidence>
<evidence type="ECO:0000313" key="3">
    <source>
        <dbReference type="Proteomes" id="UP000765509"/>
    </source>
</evidence>
<reference evidence="2" key="1">
    <citation type="submission" date="2021-03" db="EMBL/GenBank/DDBJ databases">
        <title>Draft genome sequence of rust myrtle Austropuccinia psidii MF-1, a brazilian biotype.</title>
        <authorList>
            <person name="Quecine M.C."/>
            <person name="Pachon D.M.R."/>
            <person name="Bonatelli M.L."/>
            <person name="Correr F.H."/>
            <person name="Franceschini L.M."/>
            <person name="Leite T.F."/>
            <person name="Margarido G.R.A."/>
            <person name="Almeida C.A."/>
            <person name="Ferrarezi J.A."/>
            <person name="Labate C.A."/>
        </authorList>
    </citation>
    <scope>NUCLEOTIDE SEQUENCE</scope>
    <source>
        <strain evidence="2">MF-1</strain>
    </source>
</reference>
<dbReference type="EMBL" id="AVOT02000163">
    <property type="protein sequence ID" value="MBW0461466.1"/>
    <property type="molecule type" value="Genomic_DNA"/>
</dbReference>
<feature type="compositionally biased region" description="Polar residues" evidence="1">
    <location>
        <begin position="76"/>
        <end position="87"/>
    </location>
</feature>
<name>A0A9Q3BAH8_9BASI</name>
<dbReference type="Proteomes" id="UP000765509">
    <property type="component" value="Unassembled WGS sequence"/>
</dbReference>
<feature type="compositionally biased region" description="Acidic residues" evidence="1">
    <location>
        <begin position="41"/>
        <end position="57"/>
    </location>
</feature>
<sequence>MEGEAPSRKEGRGPRRSRLFPGAVGTFPGMSKTSFKGLGEDGQEEEENSVEEEESDGTEVVPAAVGASAGTGGPTIAQSNQPVSQHSAPSLLAIIQQITQIMANLQAASRPQAFKSPSMKATEFFDGTNPFRVRSGI</sequence>